<evidence type="ECO:0000256" key="1">
    <source>
        <dbReference type="ARBA" id="ARBA00001947"/>
    </source>
</evidence>
<protein>
    <submittedName>
        <fullName evidence="6">MBL fold metallo-hydrolase</fullName>
    </submittedName>
</protein>
<keyword evidence="2" id="KW-0479">Metal-binding</keyword>
<comment type="cofactor">
    <cofactor evidence="1">
        <name>Zn(2+)</name>
        <dbReference type="ChEBI" id="CHEBI:29105"/>
    </cofactor>
</comment>
<dbReference type="SUPFAM" id="SSF56281">
    <property type="entry name" value="Metallo-hydrolase/oxidoreductase"/>
    <property type="match status" value="1"/>
</dbReference>
<dbReference type="AlphaFoldDB" id="A0A7C3YS57"/>
<evidence type="ECO:0000256" key="2">
    <source>
        <dbReference type="ARBA" id="ARBA00022723"/>
    </source>
</evidence>
<dbReference type="InterPro" id="IPR001279">
    <property type="entry name" value="Metallo-B-lactamas"/>
</dbReference>
<dbReference type="Gene3D" id="3.60.15.10">
    <property type="entry name" value="Ribonuclease Z/Hydroxyacylglutathione hydrolase-like"/>
    <property type="match status" value="1"/>
</dbReference>
<evidence type="ECO:0000256" key="3">
    <source>
        <dbReference type="ARBA" id="ARBA00022801"/>
    </source>
</evidence>
<name>A0A7C3YS57_UNCW3</name>
<evidence type="ECO:0000313" key="6">
    <source>
        <dbReference type="EMBL" id="HGE98833.1"/>
    </source>
</evidence>
<proteinExistence type="predicted"/>
<dbReference type="InterPro" id="IPR051453">
    <property type="entry name" value="MBL_Glyoxalase_II"/>
</dbReference>
<dbReference type="CDD" id="cd06262">
    <property type="entry name" value="metallo-hydrolase-like_MBL-fold"/>
    <property type="match status" value="1"/>
</dbReference>
<keyword evidence="3 6" id="KW-0378">Hydrolase</keyword>
<organism evidence="6">
    <name type="scientific">candidate division WOR-3 bacterium</name>
    <dbReference type="NCBI Taxonomy" id="2052148"/>
    <lineage>
        <taxon>Bacteria</taxon>
        <taxon>Bacteria division WOR-3</taxon>
    </lineage>
</organism>
<sequence length="204" mass="22775">MERIIRLVLGSFLTNTYIIFNEKEAVVIDPVFEPERILTVVAGKELKAIINTHGHIDHIQADFILKERTKAKILIHQDDAPLLSQPSKNLSLLVGESIPNLQPDWLLTEGDEIPIGQFRLKVIHTPGHTDGSICLLEKDFVFTGDTLFIDSIGRTDLPGGSEEKIFASLKKLSSLLTDEMVIYPGHGDVAKFKKVKRINPFLSP</sequence>
<dbReference type="GO" id="GO:0046872">
    <property type="term" value="F:metal ion binding"/>
    <property type="evidence" value="ECO:0007669"/>
    <property type="project" value="UniProtKB-KW"/>
</dbReference>
<accession>A0A7C3YS57</accession>
<reference evidence="6" key="1">
    <citation type="journal article" date="2020" name="mSystems">
        <title>Genome- and Community-Level Interaction Insights into Carbon Utilization and Element Cycling Functions of Hydrothermarchaeota in Hydrothermal Sediment.</title>
        <authorList>
            <person name="Zhou Z."/>
            <person name="Liu Y."/>
            <person name="Xu W."/>
            <person name="Pan J."/>
            <person name="Luo Z.H."/>
            <person name="Li M."/>
        </authorList>
    </citation>
    <scope>NUCLEOTIDE SEQUENCE [LARGE SCALE GENOMIC DNA]</scope>
    <source>
        <strain evidence="6">SpSt-906</strain>
    </source>
</reference>
<comment type="caution">
    <text evidence="6">The sequence shown here is derived from an EMBL/GenBank/DDBJ whole genome shotgun (WGS) entry which is preliminary data.</text>
</comment>
<feature type="domain" description="Metallo-beta-lactamase" evidence="5">
    <location>
        <begin position="13"/>
        <end position="186"/>
    </location>
</feature>
<dbReference type="PANTHER" id="PTHR46233">
    <property type="entry name" value="HYDROXYACYLGLUTATHIONE HYDROLASE GLOC"/>
    <property type="match status" value="1"/>
</dbReference>
<dbReference type="GO" id="GO:0016787">
    <property type="term" value="F:hydrolase activity"/>
    <property type="evidence" value="ECO:0007669"/>
    <property type="project" value="UniProtKB-KW"/>
</dbReference>
<keyword evidence="4" id="KW-0862">Zinc</keyword>
<evidence type="ECO:0000259" key="5">
    <source>
        <dbReference type="SMART" id="SM00849"/>
    </source>
</evidence>
<dbReference type="PANTHER" id="PTHR46233:SF3">
    <property type="entry name" value="HYDROXYACYLGLUTATHIONE HYDROLASE GLOC"/>
    <property type="match status" value="1"/>
</dbReference>
<dbReference type="SMART" id="SM00849">
    <property type="entry name" value="Lactamase_B"/>
    <property type="match status" value="1"/>
</dbReference>
<gene>
    <name evidence="6" type="ORF">ENX07_02010</name>
</gene>
<evidence type="ECO:0000256" key="4">
    <source>
        <dbReference type="ARBA" id="ARBA00022833"/>
    </source>
</evidence>
<dbReference type="InterPro" id="IPR036866">
    <property type="entry name" value="RibonucZ/Hydroxyglut_hydro"/>
</dbReference>
<dbReference type="Pfam" id="PF00753">
    <property type="entry name" value="Lactamase_B"/>
    <property type="match status" value="1"/>
</dbReference>
<dbReference type="EMBL" id="DTMQ01000013">
    <property type="protein sequence ID" value="HGE98833.1"/>
    <property type="molecule type" value="Genomic_DNA"/>
</dbReference>